<comment type="caution">
    <text evidence="1">The sequence shown here is derived from an EMBL/GenBank/DDBJ whole genome shotgun (WGS) entry which is preliminary data.</text>
</comment>
<dbReference type="Proteomes" id="UP000298860">
    <property type="component" value="Unassembled WGS sequence"/>
</dbReference>
<evidence type="ECO:0000313" key="2">
    <source>
        <dbReference type="Proteomes" id="UP000298860"/>
    </source>
</evidence>
<evidence type="ECO:0000313" key="1">
    <source>
        <dbReference type="EMBL" id="GDY29845.1"/>
    </source>
</evidence>
<sequence length="61" mass="6671">MEEFAALHWVIDPEPPISLTAYHLAGEFGYQEAPAATGEFVTSEPFPLRVGLAALIATRNR</sequence>
<dbReference type="EMBL" id="BJFL01000005">
    <property type="protein sequence ID" value="GDY29845.1"/>
    <property type="molecule type" value="Genomic_DNA"/>
</dbReference>
<reference evidence="2" key="1">
    <citation type="submission" date="2019-04" db="EMBL/GenBank/DDBJ databases">
        <title>Draft genome sequence of Pseudonocardiaceae bacterium SL3-2-4.</title>
        <authorList>
            <person name="Ningsih F."/>
            <person name="Yokota A."/>
            <person name="Sakai Y."/>
            <person name="Nanatani K."/>
            <person name="Yabe S."/>
            <person name="Oetari A."/>
            <person name="Sjamsuridzal W."/>
        </authorList>
    </citation>
    <scope>NUCLEOTIDE SEQUENCE [LARGE SCALE GENOMIC DNA]</scope>
    <source>
        <strain evidence="2">SL3-2-4</strain>
    </source>
</reference>
<organism evidence="1 2">
    <name type="scientific">Gandjariella thermophila</name>
    <dbReference type="NCBI Taxonomy" id="1931992"/>
    <lineage>
        <taxon>Bacteria</taxon>
        <taxon>Bacillati</taxon>
        <taxon>Actinomycetota</taxon>
        <taxon>Actinomycetes</taxon>
        <taxon>Pseudonocardiales</taxon>
        <taxon>Pseudonocardiaceae</taxon>
        <taxon>Gandjariella</taxon>
    </lineage>
</organism>
<gene>
    <name evidence="1" type="ORF">GTS_14780</name>
</gene>
<proteinExistence type="predicted"/>
<accession>A0A4D4IZS6</accession>
<dbReference type="RefSeq" id="WP_137813011.1">
    <property type="nucleotide sequence ID" value="NZ_BJFL01000005.1"/>
</dbReference>
<keyword evidence="2" id="KW-1185">Reference proteome</keyword>
<protein>
    <submittedName>
        <fullName evidence="1">Uncharacterized protein</fullName>
    </submittedName>
</protein>
<name>A0A4D4IZS6_9PSEU</name>
<dbReference type="OrthoDB" id="9799703at2"/>
<dbReference type="AlphaFoldDB" id="A0A4D4IZS6"/>